<organism evidence="5 6">
    <name type="scientific">Dimorphilus gyrociliatus</name>
    <dbReference type="NCBI Taxonomy" id="2664684"/>
    <lineage>
        <taxon>Eukaryota</taxon>
        <taxon>Metazoa</taxon>
        <taxon>Spiralia</taxon>
        <taxon>Lophotrochozoa</taxon>
        <taxon>Annelida</taxon>
        <taxon>Polychaeta</taxon>
        <taxon>Polychaeta incertae sedis</taxon>
        <taxon>Dinophilidae</taxon>
        <taxon>Dimorphilus</taxon>
    </lineage>
</organism>
<dbReference type="InterPro" id="IPR027417">
    <property type="entry name" value="P-loop_NTPase"/>
</dbReference>
<dbReference type="Proteomes" id="UP000549394">
    <property type="component" value="Unassembled WGS sequence"/>
</dbReference>
<dbReference type="AlphaFoldDB" id="A0A7I8VKA0"/>
<dbReference type="OrthoDB" id="365445at2759"/>
<dbReference type="PROSITE" id="PS51417">
    <property type="entry name" value="ARF"/>
    <property type="match status" value="1"/>
</dbReference>
<dbReference type="EMBL" id="CAJFCJ010000006">
    <property type="protein sequence ID" value="CAD5116658.1"/>
    <property type="molecule type" value="Genomic_DNA"/>
</dbReference>
<name>A0A7I8VKA0_9ANNE</name>
<dbReference type="GO" id="GO:0005525">
    <property type="term" value="F:GTP binding"/>
    <property type="evidence" value="ECO:0007669"/>
    <property type="project" value="UniProtKB-KW"/>
</dbReference>
<keyword evidence="4" id="KW-0460">Magnesium</keyword>
<evidence type="ECO:0000256" key="2">
    <source>
        <dbReference type="ARBA" id="ARBA00023134"/>
    </source>
</evidence>
<evidence type="ECO:0000313" key="6">
    <source>
        <dbReference type="Proteomes" id="UP000549394"/>
    </source>
</evidence>
<keyword evidence="2 3" id="KW-0342">GTP-binding</keyword>
<feature type="binding site" evidence="3">
    <location>
        <position position="64"/>
    </location>
    <ligand>
        <name>GTP</name>
        <dbReference type="ChEBI" id="CHEBI:37565"/>
    </ligand>
</feature>
<sequence length="173" mass="19279">MVLLVGASGSGKTLLLRRLNYATLVSNSFSSLEEPPLTISTVGTNLMRVLVNKRQEVEVRELGGCMAPIWKNYFNVCDSLMFVIDTSDKAKLSCAFCLLIDILAHPQLQTVPILLILNKIDSPQKLSHSQLNDYIHLDGIVHHCPQRIEILQTSAKDGTGLERVVDWMKHHCA</sequence>
<accession>A0A7I8VKA0</accession>
<dbReference type="SUPFAM" id="SSF52540">
    <property type="entry name" value="P-loop containing nucleoside triphosphate hydrolases"/>
    <property type="match status" value="1"/>
</dbReference>
<proteinExistence type="predicted"/>
<dbReference type="PANTHER" id="PTHR46688:SF1">
    <property type="entry name" value="ADP-RIBOSYLATION FACTOR-LIKE PROTEIN 16"/>
    <property type="match status" value="1"/>
</dbReference>
<dbReference type="Gene3D" id="3.40.50.300">
    <property type="entry name" value="P-loop containing nucleotide triphosphate hydrolases"/>
    <property type="match status" value="1"/>
</dbReference>
<dbReference type="GO" id="GO:0046872">
    <property type="term" value="F:metal ion binding"/>
    <property type="evidence" value="ECO:0007669"/>
    <property type="project" value="UniProtKB-KW"/>
</dbReference>
<keyword evidence="1 3" id="KW-0547">Nucleotide-binding</keyword>
<evidence type="ECO:0000256" key="3">
    <source>
        <dbReference type="PIRSR" id="PIRSR606689-1"/>
    </source>
</evidence>
<protein>
    <submittedName>
        <fullName evidence="5">DgyrCDS5527</fullName>
    </submittedName>
</protein>
<reference evidence="5 6" key="1">
    <citation type="submission" date="2020-08" db="EMBL/GenBank/DDBJ databases">
        <authorList>
            <person name="Hejnol A."/>
        </authorList>
    </citation>
    <scope>NUCLEOTIDE SEQUENCE [LARGE SCALE GENOMIC DNA]</scope>
</reference>
<feature type="binding site" evidence="4">
    <location>
        <position position="41"/>
    </location>
    <ligand>
        <name>Mg(2+)</name>
        <dbReference type="ChEBI" id="CHEBI:18420"/>
    </ligand>
</feature>
<dbReference type="InterPro" id="IPR006689">
    <property type="entry name" value="Small_GTPase_ARF/SAR"/>
</dbReference>
<dbReference type="Pfam" id="PF00025">
    <property type="entry name" value="Arf"/>
    <property type="match status" value="1"/>
</dbReference>
<dbReference type="GO" id="GO:0003924">
    <property type="term" value="F:GTPase activity"/>
    <property type="evidence" value="ECO:0007669"/>
    <property type="project" value="InterPro"/>
</dbReference>
<evidence type="ECO:0000256" key="1">
    <source>
        <dbReference type="ARBA" id="ARBA00022741"/>
    </source>
</evidence>
<feature type="binding site" evidence="3">
    <location>
        <begin position="6"/>
        <end position="13"/>
    </location>
    <ligand>
        <name>GTP</name>
        <dbReference type="ChEBI" id="CHEBI:37565"/>
    </ligand>
</feature>
<keyword evidence="6" id="KW-1185">Reference proteome</keyword>
<gene>
    <name evidence="5" type="ORF">DGYR_LOCUS5262</name>
</gene>
<comment type="caution">
    <text evidence="5">The sequence shown here is derived from an EMBL/GenBank/DDBJ whole genome shotgun (WGS) entry which is preliminary data.</text>
</comment>
<dbReference type="PANTHER" id="PTHR46688">
    <property type="entry name" value="ADP-RIBOSYLATION FACTOR-LIKE PROTEIN 16"/>
    <property type="match status" value="1"/>
</dbReference>
<feature type="binding site" evidence="4">
    <location>
        <position position="13"/>
    </location>
    <ligand>
        <name>Mg(2+)</name>
        <dbReference type="ChEBI" id="CHEBI:18420"/>
    </ligand>
</feature>
<evidence type="ECO:0000256" key="4">
    <source>
        <dbReference type="PIRSR" id="PIRSR606689-2"/>
    </source>
</evidence>
<feature type="binding site" evidence="3">
    <location>
        <begin position="118"/>
        <end position="121"/>
    </location>
    <ligand>
        <name>GTP</name>
        <dbReference type="ChEBI" id="CHEBI:37565"/>
    </ligand>
</feature>
<dbReference type="SMART" id="SM00177">
    <property type="entry name" value="ARF"/>
    <property type="match status" value="1"/>
</dbReference>
<keyword evidence="4" id="KW-0479">Metal-binding</keyword>
<evidence type="ECO:0000313" key="5">
    <source>
        <dbReference type="EMBL" id="CAD5116658.1"/>
    </source>
</evidence>